<dbReference type="GO" id="GO:0030246">
    <property type="term" value="F:carbohydrate binding"/>
    <property type="evidence" value="ECO:0007669"/>
    <property type="project" value="InterPro"/>
</dbReference>
<evidence type="ECO:0000259" key="4">
    <source>
        <dbReference type="Pfam" id="PF01055"/>
    </source>
</evidence>
<dbReference type="Pfam" id="PF01055">
    <property type="entry name" value="Glyco_hydro_31_2nd"/>
    <property type="match status" value="1"/>
</dbReference>
<dbReference type="Gene3D" id="2.60.40.1760">
    <property type="entry name" value="glycosyl hydrolase (family 31)"/>
    <property type="match status" value="1"/>
</dbReference>
<feature type="region of interest" description="Disordered" evidence="3">
    <location>
        <begin position="386"/>
        <end position="408"/>
    </location>
</feature>
<reference evidence="6 7" key="1">
    <citation type="submission" date="2020-03" db="EMBL/GenBank/DDBJ databases">
        <title>Whole genome shotgun sequence of Phytohabitans rumicis NBRC 108638.</title>
        <authorList>
            <person name="Komaki H."/>
            <person name="Tamura T."/>
        </authorList>
    </citation>
    <scope>NUCLEOTIDE SEQUENCE [LARGE SCALE GENOMIC DNA]</scope>
    <source>
        <strain evidence="6 7">NBRC 108638</strain>
    </source>
</reference>
<accession>A0A6V8L9D6</accession>
<dbReference type="InterPro" id="IPR025887">
    <property type="entry name" value="Glyco_hydro_31_N_dom"/>
</dbReference>
<evidence type="ECO:0000313" key="6">
    <source>
        <dbReference type="EMBL" id="GFJ93843.1"/>
    </source>
</evidence>
<dbReference type="SUPFAM" id="SSF74650">
    <property type="entry name" value="Galactose mutarotase-like"/>
    <property type="match status" value="1"/>
</dbReference>
<dbReference type="InterPro" id="IPR000322">
    <property type="entry name" value="Glyco_hydro_31_TIM"/>
</dbReference>
<evidence type="ECO:0000256" key="3">
    <source>
        <dbReference type="SAM" id="MobiDB-lite"/>
    </source>
</evidence>
<dbReference type="EMBL" id="BLPG01000001">
    <property type="protein sequence ID" value="GFJ93843.1"/>
    <property type="molecule type" value="Genomic_DNA"/>
</dbReference>
<evidence type="ECO:0000313" key="7">
    <source>
        <dbReference type="Proteomes" id="UP000482960"/>
    </source>
</evidence>
<feature type="compositionally biased region" description="Basic residues" evidence="3">
    <location>
        <begin position="390"/>
        <end position="402"/>
    </location>
</feature>
<keyword evidence="7" id="KW-1185">Reference proteome</keyword>
<gene>
    <name evidence="6" type="ORF">Prum_074850</name>
</gene>
<dbReference type="AlphaFoldDB" id="A0A6V8L9D6"/>
<protein>
    <submittedName>
        <fullName evidence="6">Uncharacterized protein</fullName>
    </submittedName>
</protein>
<dbReference type="PANTHER" id="PTHR43863">
    <property type="entry name" value="HYDROLASE, PUTATIVE (AFU_ORTHOLOGUE AFUA_1G03140)-RELATED"/>
    <property type="match status" value="1"/>
</dbReference>
<comment type="similarity">
    <text evidence="1 2">Belongs to the glycosyl hydrolase 31 family.</text>
</comment>
<dbReference type="RefSeq" id="WP_173080678.1">
    <property type="nucleotide sequence ID" value="NZ_BAABJB010000001.1"/>
</dbReference>
<reference evidence="6 7" key="2">
    <citation type="submission" date="2020-03" db="EMBL/GenBank/DDBJ databases">
        <authorList>
            <person name="Ichikawa N."/>
            <person name="Kimura A."/>
            <person name="Kitahashi Y."/>
            <person name="Uohara A."/>
        </authorList>
    </citation>
    <scope>NUCLEOTIDE SEQUENCE [LARGE SCALE GENOMIC DNA]</scope>
    <source>
        <strain evidence="6 7">NBRC 108638</strain>
    </source>
</reference>
<evidence type="ECO:0000256" key="2">
    <source>
        <dbReference type="RuleBase" id="RU361185"/>
    </source>
</evidence>
<dbReference type="SUPFAM" id="SSF51445">
    <property type="entry name" value="(Trans)glycosidases"/>
    <property type="match status" value="1"/>
</dbReference>
<sequence length="408" mass="44912">MLTLEVCSPTVVRLVVNHGEPVDDRSWSILTRDLGARAWHMSYDDEAVVLTTSAVRVEVDRASGDIEWRRPDGGRLFDLRNGPGGRRLVPKDVLRTRFAPHADATVRMSADGIRSSADGKAVVDRHAFAAHLRFGWAPDESLHGLGQHDDGLLDLRGTSQYLYQQNTKISVPVLVSSYGYAVVVDSGSAMAFADDADGGRLDVDTVDQLDLYVVVGAEPGDYPGVLAGLTALAGPAPIPPKAIFGYVQSKERYGSQAELVDVAEEFARRGIPLDVLVLDWQSWTGELWGQKTLDPDRFPDPDALMNTLHADGTHLMVSIWPTLNKDAPDHAELEAHGYLLGNRATYDPFQPGARSLYWRQAAAGAVPARYRLLVVRLQRAVRGRLDRRGQAHGRRSRSAQRRRGTEVR</sequence>
<dbReference type="Proteomes" id="UP000482960">
    <property type="component" value="Unassembled WGS sequence"/>
</dbReference>
<dbReference type="GO" id="GO:0004553">
    <property type="term" value="F:hydrolase activity, hydrolyzing O-glycosyl compounds"/>
    <property type="evidence" value="ECO:0007669"/>
    <property type="project" value="InterPro"/>
</dbReference>
<dbReference type="InterPro" id="IPR011013">
    <property type="entry name" value="Gal_mutarotase_sf_dom"/>
</dbReference>
<organism evidence="6 7">
    <name type="scientific">Phytohabitans rumicis</name>
    <dbReference type="NCBI Taxonomy" id="1076125"/>
    <lineage>
        <taxon>Bacteria</taxon>
        <taxon>Bacillati</taxon>
        <taxon>Actinomycetota</taxon>
        <taxon>Actinomycetes</taxon>
        <taxon>Micromonosporales</taxon>
        <taxon>Micromonosporaceae</taxon>
    </lineage>
</organism>
<feature type="domain" description="Glycoside hydrolase family 31 N-terminal" evidence="5">
    <location>
        <begin position="2"/>
        <end position="188"/>
    </location>
</feature>
<dbReference type="GO" id="GO:0005975">
    <property type="term" value="P:carbohydrate metabolic process"/>
    <property type="evidence" value="ECO:0007669"/>
    <property type="project" value="InterPro"/>
</dbReference>
<dbReference type="InterPro" id="IPR051816">
    <property type="entry name" value="Glycosyl_Hydrolase_31"/>
</dbReference>
<dbReference type="PANTHER" id="PTHR43863:SF2">
    <property type="entry name" value="MALTASE-GLUCOAMYLASE"/>
    <property type="match status" value="1"/>
</dbReference>
<evidence type="ECO:0000259" key="5">
    <source>
        <dbReference type="Pfam" id="PF13802"/>
    </source>
</evidence>
<dbReference type="InterPro" id="IPR017853">
    <property type="entry name" value="GH"/>
</dbReference>
<keyword evidence="2" id="KW-0378">Hydrolase</keyword>
<proteinExistence type="inferred from homology"/>
<dbReference type="CDD" id="cd14752">
    <property type="entry name" value="GH31_N"/>
    <property type="match status" value="1"/>
</dbReference>
<comment type="caution">
    <text evidence="6">The sequence shown here is derived from an EMBL/GenBank/DDBJ whole genome shotgun (WGS) entry which is preliminary data.</text>
</comment>
<evidence type="ECO:0000256" key="1">
    <source>
        <dbReference type="ARBA" id="ARBA00007806"/>
    </source>
</evidence>
<dbReference type="PROSITE" id="PS50096">
    <property type="entry name" value="IQ"/>
    <property type="match status" value="1"/>
</dbReference>
<keyword evidence="2" id="KW-0326">Glycosidase</keyword>
<feature type="domain" description="Glycoside hydrolase family 31 TIM barrel" evidence="4">
    <location>
        <begin position="237"/>
        <end position="361"/>
    </location>
</feature>
<dbReference type="Gene3D" id="3.20.20.80">
    <property type="entry name" value="Glycosidases"/>
    <property type="match status" value="1"/>
</dbReference>
<name>A0A6V8L9D6_9ACTN</name>
<dbReference type="Pfam" id="PF13802">
    <property type="entry name" value="Gal_mutarotas_2"/>
    <property type="match status" value="1"/>
</dbReference>